<accession>A0A7W3PJZ5</accession>
<feature type="compositionally biased region" description="Low complexity" evidence="5">
    <location>
        <begin position="195"/>
        <end position="204"/>
    </location>
</feature>
<keyword evidence="3" id="KW-0274">FAD</keyword>
<dbReference type="Gene3D" id="3.90.700.10">
    <property type="entry name" value="Succinate dehydrogenase/fumarate reductase flavoprotein, catalytic domain"/>
    <property type="match status" value="1"/>
</dbReference>
<feature type="region of interest" description="Disordered" evidence="5">
    <location>
        <begin position="191"/>
        <end position="223"/>
    </location>
</feature>
<keyword evidence="9" id="KW-1185">Reference proteome</keyword>
<protein>
    <submittedName>
        <fullName evidence="7">FAD-binding dehydrogenase</fullName>
    </submittedName>
    <submittedName>
        <fullName evidence="8">Tricarballylate dehydrogenase</fullName>
    </submittedName>
</protein>
<dbReference type="Gene3D" id="3.50.50.60">
    <property type="entry name" value="FAD/NAD(P)-binding domain"/>
    <property type="match status" value="3"/>
</dbReference>
<dbReference type="PRINTS" id="PR00411">
    <property type="entry name" value="PNDRDTASEI"/>
</dbReference>
<evidence type="ECO:0000313" key="10">
    <source>
        <dbReference type="Proteomes" id="UP000522688"/>
    </source>
</evidence>
<keyword evidence="2" id="KW-0285">Flavoprotein</keyword>
<dbReference type="EMBL" id="JACGWW010000004">
    <property type="protein sequence ID" value="MBA8814332.1"/>
    <property type="molecule type" value="Genomic_DNA"/>
</dbReference>
<evidence type="ECO:0000256" key="1">
    <source>
        <dbReference type="ARBA" id="ARBA00001974"/>
    </source>
</evidence>
<dbReference type="Proteomes" id="UP000321154">
    <property type="component" value="Unassembled WGS sequence"/>
</dbReference>
<dbReference type="GO" id="GO:0033765">
    <property type="term" value="F:steroid dehydrogenase activity, acting on the CH-CH group of donors"/>
    <property type="evidence" value="ECO:0007669"/>
    <property type="project" value="UniProtKB-ARBA"/>
</dbReference>
<dbReference type="InterPro" id="IPR050315">
    <property type="entry name" value="FAD-oxidoreductase_2"/>
</dbReference>
<sequence length="531" mass="56535">MSIDPPLPASVDVVVIGGGNAGFTAAHAASVRGRSVLLLERGDEAESGGNSYYTAGATRIAHDGLDDLRDIVEPDERHAVTEVPPYSADEYAADLRKVTSGRNDPAMTDVLVRESRDVLAWLHDLGLRYRLMYERQAYQRDGGGYLFWGGLHVGNVDGGKGLIADHRAVAARLGYPVAYGVRVTDFVTEPEQHGTEQGTEGGAAHVRDASPVPDASHAPDAARDATPLAVTGVVCVDATGVEHRIRASSVIVASGGFESSPELRERHLGPGWGSAKVRGTPLNTGELIEAGLRLGAARGGDWSTAHSVQWDAFHPDNEGNRELTNRFTRQSYPLGIIVNRDGRRFVDEGEDFRNYTYAKFGGRILEQPGSIAYQVFDATLRPMLRTEEYDMPGISVVTADTIEELAAQLDVDAPGFVRTVREYNDSIDRSIPWDPTVKDGRAAAVEPPKSNWATPLETGPFFAYPVTCGITFTFGGLAGDVDGRVLRDDGSAVPGLFAVGEALGGLFSGNYPGGSGLAAGAVFGRRAGSAA</sequence>
<dbReference type="SUPFAM" id="SSF56425">
    <property type="entry name" value="Succinate dehydrogenase/fumarate reductase flavoprotein, catalytic domain"/>
    <property type="match status" value="1"/>
</dbReference>
<dbReference type="AlphaFoldDB" id="A0A7W3PJZ5"/>
<evidence type="ECO:0000313" key="9">
    <source>
        <dbReference type="Proteomes" id="UP000321154"/>
    </source>
</evidence>
<organism evidence="8 10">
    <name type="scientific">Frigoribacterium faeni</name>
    <dbReference type="NCBI Taxonomy" id="145483"/>
    <lineage>
        <taxon>Bacteria</taxon>
        <taxon>Bacillati</taxon>
        <taxon>Actinomycetota</taxon>
        <taxon>Actinomycetes</taxon>
        <taxon>Micrococcales</taxon>
        <taxon>Microbacteriaceae</taxon>
        <taxon>Frigoribacterium</taxon>
    </lineage>
</organism>
<evidence type="ECO:0000256" key="3">
    <source>
        <dbReference type="ARBA" id="ARBA00022827"/>
    </source>
</evidence>
<dbReference type="PANTHER" id="PTHR43400">
    <property type="entry name" value="FUMARATE REDUCTASE"/>
    <property type="match status" value="1"/>
</dbReference>
<name>A0A7W3PJZ5_9MICO</name>
<dbReference type="InterPro" id="IPR036188">
    <property type="entry name" value="FAD/NAD-bd_sf"/>
</dbReference>
<dbReference type="SUPFAM" id="SSF51905">
    <property type="entry name" value="FAD/NAD(P)-binding domain"/>
    <property type="match status" value="1"/>
</dbReference>
<evidence type="ECO:0000256" key="5">
    <source>
        <dbReference type="SAM" id="MobiDB-lite"/>
    </source>
</evidence>
<dbReference type="Pfam" id="PF00890">
    <property type="entry name" value="FAD_binding_2"/>
    <property type="match status" value="1"/>
</dbReference>
<gene>
    <name evidence="8" type="ORF">FB463_002603</name>
    <name evidence="7" type="ORF">FFA01_27540</name>
</gene>
<dbReference type="EMBL" id="BJUV01000038">
    <property type="protein sequence ID" value="GEK84445.1"/>
    <property type="molecule type" value="Genomic_DNA"/>
</dbReference>
<evidence type="ECO:0000313" key="8">
    <source>
        <dbReference type="EMBL" id="MBA8814332.1"/>
    </source>
</evidence>
<dbReference type="InterPro" id="IPR003953">
    <property type="entry name" value="FAD-dep_OxRdtase_2_FAD-bd"/>
</dbReference>
<feature type="domain" description="FAD-dependent oxidoreductase 2 FAD-binding" evidence="6">
    <location>
        <begin position="12"/>
        <end position="515"/>
    </location>
</feature>
<evidence type="ECO:0000256" key="4">
    <source>
        <dbReference type="ARBA" id="ARBA00023002"/>
    </source>
</evidence>
<comment type="cofactor">
    <cofactor evidence="1">
        <name>FAD</name>
        <dbReference type="ChEBI" id="CHEBI:57692"/>
    </cofactor>
</comment>
<reference evidence="8 10" key="2">
    <citation type="submission" date="2020-07" db="EMBL/GenBank/DDBJ databases">
        <title>Sequencing the genomes of 1000 actinobacteria strains.</title>
        <authorList>
            <person name="Klenk H.-P."/>
        </authorList>
    </citation>
    <scope>NUCLEOTIDE SEQUENCE [LARGE SCALE GENOMIC DNA]</scope>
    <source>
        <strain evidence="8 10">DSM 10309</strain>
    </source>
</reference>
<dbReference type="RefSeq" id="WP_146856770.1">
    <property type="nucleotide sequence ID" value="NZ_BAAAHR010000003.1"/>
</dbReference>
<dbReference type="PANTHER" id="PTHR43400:SF7">
    <property type="entry name" value="FAD-DEPENDENT OXIDOREDUCTASE 2 FAD BINDING DOMAIN-CONTAINING PROTEIN"/>
    <property type="match status" value="1"/>
</dbReference>
<keyword evidence="4" id="KW-0560">Oxidoreductase</keyword>
<evidence type="ECO:0000256" key="2">
    <source>
        <dbReference type="ARBA" id="ARBA00022630"/>
    </source>
</evidence>
<proteinExistence type="predicted"/>
<comment type="caution">
    <text evidence="8">The sequence shown here is derived from an EMBL/GenBank/DDBJ whole genome shotgun (WGS) entry which is preliminary data.</text>
</comment>
<evidence type="ECO:0000259" key="6">
    <source>
        <dbReference type="Pfam" id="PF00890"/>
    </source>
</evidence>
<reference evidence="7 9" key="1">
    <citation type="submission" date="2019-07" db="EMBL/GenBank/DDBJ databases">
        <title>Whole genome shotgun sequence of Frigoribacterium faeni NBRC 103066.</title>
        <authorList>
            <person name="Hosoyama A."/>
            <person name="Uohara A."/>
            <person name="Ohji S."/>
            <person name="Ichikawa N."/>
        </authorList>
    </citation>
    <scope>NUCLEOTIDE SEQUENCE [LARGE SCALE GENOMIC DNA]</scope>
    <source>
        <strain evidence="7 9">NBRC 103066</strain>
    </source>
</reference>
<dbReference type="OrthoDB" id="9813348at2"/>
<evidence type="ECO:0000313" key="7">
    <source>
        <dbReference type="EMBL" id="GEK84445.1"/>
    </source>
</evidence>
<dbReference type="InterPro" id="IPR027477">
    <property type="entry name" value="Succ_DH/fumarate_Rdtase_cat_sf"/>
</dbReference>
<dbReference type="Proteomes" id="UP000522688">
    <property type="component" value="Unassembled WGS sequence"/>
</dbReference>